<feature type="transmembrane region" description="Helical" evidence="7">
    <location>
        <begin position="68"/>
        <end position="88"/>
    </location>
</feature>
<evidence type="ECO:0000256" key="6">
    <source>
        <dbReference type="SAM" id="MobiDB-lite"/>
    </source>
</evidence>
<comment type="caution">
    <text evidence="8">The sequence shown here is derived from an EMBL/GenBank/DDBJ whole genome shotgun (WGS) entry which is preliminary data.</text>
</comment>
<comment type="similarity">
    <text evidence="2">Belongs to the TspO/BZRP family.</text>
</comment>
<feature type="transmembrane region" description="Helical" evidence="7">
    <location>
        <begin position="21"/>
        <end position="38"/>
    </location>
</feature>
<evidence type="ECO:0000313" key="9">
    <source>
        <dbReference type="Proteomes" id="UP001055153"/>
    </source>
</evidence>
<organism evidence="8 9">
    <name type="scientific">Methylobacterium isbiliense</name>
    <dbReference type="NCBI Taxonomy" id="315478"/>
    <lineage>
        <taxon>Bacteria</taxon>
        <taxon>Pseudomonadati</taxon>
        <taxon>Pseudomonadota</taxon>
        <taxon>Alphaproteobacteria</taxon>
        <taxon>Hyphomicrobiales</taxon>
        <taxon>Methylobacteriaceae</taxon>
        <taxon>Methylobacterium</taxon>
    </lineage>
</organism>
<dbReference type="InterPro" id="IPR004307">
    <property type="entry name" value="TspO_MBR"/>
</dbReference>
<evidence type="ECO:0000256" key="1">
    <source>
        <dbReference type="ARBA" id="ARBA00004141"/>
    </source>
</evidence>
<evidence type="ECO:0000256" key="5">
    <source>
        <dbReference type="ARBA" id="ARBA00023136"/>
    </source>
</evidence>
<dbReference type="InterPro" id="IPR038330">
    <property type="entry name" value="TspO/MBR-related_sf"/>
</dbReference>
<comment type="subcellular location">
    <subcellularLocation>
        <location evidence="1">Membrane</location>
        <topology evidence="1">Multi-pass membrane protein</topology>
    </subcellularLocation>
</comment>
<dbReference type="CDD" id="cd15904">
    <property type="entry name" value="TSPO_MBR"/>
    <property type="match status" value="1"/>
</dbReference>
<proteinExistence type="inferred from homology"/>
<keyword evidence="5 7" id="KW-0472">Membrane</keyword>
<dbReference type="EMBL" id="BPQQ01000048">
    <property type="protein sequence ID" value="GJE02142.1"/>
    <property type="molecule type" value="Genomic_DNA"/>
</dbReference>
<dbReference type="PANTHER" id="PTHR10057:SF0">
    <property type="entry name" value="TRANSLOCATOR PROTEIN"/>
    <property type="match status" value="1"/>
</dbReference>
<accession>A0ABQ4SFX7</accession>
<dbReference type="Proteomes" id="UP001055153">
    <property type="component" value="Unassembled WGS sequence"/>
</dbReference>
<dbReference type="Pfam" id="PF03073">
    <property type="entry name" value="TspO_MBR"/>
    <property type="match status" value="1"/>
</dbReference>
<keyword evidence="9" id="KW-1185">Reference proteome</keyword>
<dbReference type="PANTHER" id="PTHR10057">
    <property type="entry name" value="PERIPHERAL-TYPE BENZODIAZEPINE RECEPTOR"/>
    <property type="match status" value="1"/>
</dbReference>
<sequence>MPTRHQSRPSPPPRDGALSPGAALIAVGGALALSGMISRRYSPDPTHPEIHRWYRSLDVPSWKPPDPVFAGGWPVLLGVMAGGAYRLLRRPRSPERDQAVALAALTLGLVTAYNKVFFGERSLTGATAEGALVTAAGAAFVARAASVDGLAAASGVPLTLWSAFGDALTEDLRRRNPDRDGREPPAGERPGDLR</sequence>
<dbReference type="Gene3D" id="1.20.1260.100">
    <property type="entry name" value="TspO/MBR protein"/>
    <property type="match status" value="1"/>
</dbReference>
<keyword evidence="3 7" id="KW-0812">Transmembrane</keyword>
<evidence type="ECO:0000313" key="8">
    <source>
        <dbReference type="EMBL" id="GJE02142.1"/>
    </source>
</evidence>
<protein>
    <recommendedName>
        <fullName evidence="10">Tryptophan-rich sensory protein</fullName>
    </recommendedName>
</protein>
<evidence type="ECO:0000256" key="7">
    <source>
        <dbReference type="SAM" id="Phobius"/>
    </source>
</evidence>
<gene>
    <name evidence="8" type="ORF">GMJLKIPL_4086</name>
</gene>
<evidence type="ECO:0000256" key="4">
    <source>
        <dbReference type="ARBA" id="ARBA00022989"/>
    </source>
</evidence>
<evidence type="ECO:0000256" key="2">
    <source>
        <dbReference type="ARBA" id="ARBA00007524"/>
    </source>
</evidence>
<evidence type="ECO:0000256" key="3">
    <source>
        <dbReference type="ARBA" id="ARBA00022692"/>
    </source>
</evidence>
<evidence type="ECO:0008006" key="10">
    <source>
        <dbReference type="Google" id="ProtNLM"/>
    </source>
</evidence>
<feature type="region of interest" description="Disordered" evidence="6">
    <location>
        <begin position="172"/>
        <end position="194"/>
    </location>
</feature>
<name>A0ABQ4SFX7_9HYPH</name>
<reference evidence="8" key="2">
    <citation type="submission" date="2021-08" db="EMBL/GenBank/DDBJ databases">
        <authorList>
            <person name="Tani A."/>
            <person name="Ola A."/>
            <person name="Ogura Y."/>
            <person name="Katsura K."/>
            <person name="Hayashi T."/>
        </authorList>
    </citation>
    <scope>NUCLEOTIDE SEQUENCE</scope>
    <source>
        <strain evidence="8">DSM 17168</strain>
    </source>
</reference>
<dbReference type="RefSeq" id="WP_238237593.1">
    <property type="nucleotide sequence ID" value="NZ_BPQQ01000048.1"/>
</dbReference>
<reference evidence="8" key="1">
    <citation type="journal article" date="2021" name="Front. Microbiol.">
        <title>Comprehensive Comparative Genomics and Phenotyping of Methylobacterium Species.</title>
        <authorList>
            <person name="Alessa O."/>
            <person name="Ogura Y."/>
            <person name="Fujitani Y."/>
            <person name="Takami H."/>
            <person name="Hayashi T."/>
            <person name="Sahin N."/>
            <person name="Tani A."/>
        </authorList>
    </citation>
    <scope>NUCLEOTIDE SEQUENCE</scope>
    <source>
        <strain evidence="8">DSM 17168</strain>
    </source>
</reference>
<keyword evidence="4 7" id="KW-1133">Transmembrane helix</keyword>